<sequence length="165" mass="17941">MNTVLWKELIPASIRGELRATFGLTETKHGSDATYMVTTARAITLPSGEPGYEINGNKKWQTGMHNANCCVILARTSGKVGSVKGITAFIVPSESPGLTVVLYEWALNMPIDHAIVRLENVQVPASAILGPVDNGLAIAQTFTYENRIRQAALGCLKLRRSKILY</sequence>
<dbReference type="PANTHER" id="PTHR43884">
    <property type="entry name" value="ACYL-COA DEHYDROGENASE"/>
    <property type="match status" value="1"/>
</dbReference>
<dbReference type="GO" id="GO:0003995">
    <property type="term" value="F:acyl-CoA dehydrogenase activity"/>
    <property type="evidence" value="ECO:0007669"/>
    <property type="project" value="TreeGrafter"/>
</dbReference>
<dbReference type="STRING" id="254877.A0A1V6SIP1"/>
<dbReference type="Pfam" id="PF02770">
    <property type="entry name" value="Acyl-CoA_dh_M"/>
    <property type="match status" value="1"/>
</dbReference>
<dbReference type="GO" id="GO:0046359">
    <property type="term" value="P:butyrate catabolic process"/>
    <property type="evidence" value="ECO:0007669"/>
    <property type="project" value="TreeGrafter"/>
</dbReference>
<dbReference type="CDD" id="cd00567">
    <property type="entry name" value="ACAD"/>
    <property type="match status" value="1"/>
</dbReference>
<gene>
    <name evidence="2" type="ORF">PENFLA_c043G07587</name>
</gene>
<proteinExistence type="predicted"/>
<dbReference type="Proteomes" id="UP000191342">
    <property type="component" value="Unassembled WGS sequence"/>
</dbReference>
<dbReference type="SUPFAM" id="SSF56645">
    <property type="entry name" value="Acyl-CoA dehydrogenase NM domain-like"/>
    <property type="match status" value="1"/>
</dbReference>
<dbReference type="GO" id="GO:0050660">
    <property type="term" value="F:flavin adenine dinucleotide binding"/>
    <property type="evidence" value="ECO:0007669"/>
    <property type="project" value="InterPro"/>
</dbReference>
<dbReference type="InterPro" id="IPR006091">
    <property type="entry name" value="Acyl-CoA_Oxase/DH_mid-dom"/>
</dbReference>
<evidence type="ECO:0000313" key="2">
    <source>
        <dbReference type="EMBL" id="OQE13768.1"/>
    </source>
</evidence>
<dbReference type="InterPro" id="IPR037069">
    <property type="entry name" value="AcylCoA_DH/ox_N_sf"/>
</dbReference>
<keyword evidence="3" id="KW-1185">Reference proteome</keyword>
<dbReference type="Gene3D" id="2.40.110.10">
    <property type="entry name" value="Butyryl-CoA Dehydrogenase, subunit A, domain 2"/>
    <property type="match status" value="1"/>
</dbReference>
<dbReference type="Gene3D" id="1.10.540.10">
    <property type="entry name" value="Acyl-CoA dehydrogenase/oxidase, N-terminal domain"/>
    <property type="match status" value="1"/>
</dbReference>
<dbReference type="EMBL" id="MLQL01000043">
    <property type="protein sequence ID" value="OQE13768.1"/>
    <property type="molecule type" value="Genomic_DNA"/>
</dbReference>
<organism evidence="2 3">
    <name type="scientific">Penicillium flavigenum</name>
    <dbReference type="NCBI Taxonomy" id="254877"/>
    <lineage>
        <taxon>Eukaryota</taxon>
        <taxon>Fungi</taxon>
        <taxon>Dikarya</taxon>
        <taxon>Ascomycota</taxon>
        <taxon>Pezizomycotina</taxon>
        <taxon>Eurotiomycetes</taxon>
        <taxon>Eurotiomycetidae</taxon>
        <taxon>Eurotiales</taxon>
        <taxon>Aspergillaceae</taxon>
        <taxon>Penicillium</taxon>
    </lineage>
</organism>
<dbReference type="GO" id="GO:0033539">
    <property type="term" value="P:fatty acid beta-oxidation using acyl-CoA dehydrogenase"/>
    <property type="evidence" value="ECO:0007669"/>
    <property type="project" value="TreeGrafter"/>
</dbReference>
<dbReference type="OrthoDB" id="9988775at2759"/>
<name>A0A1V6SIP1_9EURO</name>
<dbReference type="PANTHER" id="PTHR43884:SF34">
    <property type="entry name" value="ACYL-COA DEHYDROGENASE FAMILY PROTEIN"/>
    <property type="match status" value="1"/>
</dbReference>
<dbReference type="InterPro" id="IPR046373">
    <property type="entry name" value="Acyl-CoA_Oxase/DH_mid-dom_sf"/>
</dbReference>
<feature type="domain" description="Acyl-CoA oxidase/dehydrogenase middle" evidence="1">
    <location>
        <begin position="22"/>
        <end position="101"/>
    </location>
</feature>
<protein>
    <recommendedName>
        <fullName evidence="1">Acyl-CoA oxidase/dehydrogenase middle domain-containing protein</fullName>
    </recommendedName>
</protein>
<accession>A0A1V6SIP1</accession>
<dbReference type="InterPro" id="IPR009100">
    <property type="entry name" value="AcylCoA_DH/oxidase_NM_dom_sf"/>
</dbReference>
<comment type="caution">
    <text evidence="2">The sequence shown here is derived from an EMBL/GenBank/DDBJ whole genome shotgun (WGS) entry which is preliminary data.</text>
</comment>
<reference evidence="3" key="1">
    <citation type="journal article" date="2017" name="Nat. Microbiol.">
        <title>Global analysis of biosynthetic gene clusters reveals vast potential of secondary metabolite production in Penicillium species.</title>
        <authorList>
            <person name="Nielsen J.C."/>
            <person name="Grijseels S."/>
            <person name="Prigent S."/>
            <person name="Ji B."/>
            <person name="Dainat J."/>
            <person name="Nielsen K.F."/>
            <person name="Frisvad J.C."/>
            <person name="Workman M."/>
            <person name="Nielsen J."/>
        </authorList>
    </citation>
    <scope>NUCLEOTIDE SEQUENCE [LARGE SCALE GENOMIC DNA]</scope>
    <source>
        <strain evidence="3">IBT 14082</strain>
    </source>
</reference>
<evidence type="ECO:0000313" key="3">
    <source>
        <dbReference type="Proteomes" id="UP000191342"/>
    </source>
</evidence>
<evidence type="ECO:0000259" key="1">
    <source>
        <dbReference type="Pfam" id="PF02770"/>
    </source>
</evidence>
<dbReference type="AlphaFoldDB" id="A0A1V6SIP1"/>
<dbReference type="Gene3D" id="1.20.140.10">
    <property type="entry name" value="Butyryl-CoA Dehydrogenase, subunit A, domain 3"/>
    <property type="match status" value="1"/>
</dbReference>